<evidence type="ECO:0000256" key="5">
    <source>
        <dbReference type="ARBA" id="ARBA00047460"/>
    </source>
</evidence>
<comment type="catalytic activity">
    <reaction evidence="6">
        <text>a purine 2'-deoxyribonucleoside 5'-phosphate + H2O = a purine nucleobase + 2-deoxy-D-ribose 5-phosphate</text>
        <dbReference type="Rhea" id="RHEA:51132"/>
        <dbReference type="ChEBI" id="CHEBI:15377"/>
        <dbReference type="ChEBI" id="CHEBI:26386"/>
        <dbReference type="ChEBI" id="CHEBI:62877"/>
        <dbReference type="ChEBI" id="CHEBI:142198"/>
    </reaction>
</comment>
<evidence type="ECO:0000256" key="2">
    <source>
        <dbReference type="ARBA" id="ARBA00022801"/>
    </source>
</evidence>
<evidence type="ECO:0000313" key="7">
    <source>
        <dbReference type="EMBL" id="KAJ8045615.1"/>
    </source>
</evidence>
<dbReference type="GO" id="GO:0006163">
    <property type="term" value="P:purine nucleotide metabolic process"/>
    <property type="evidence" value="ECO:0007669"/>
    <property type="project" value="UniProtKB-ARBA"/>
</dbReference>
<sequence length="137" mass="15390">MKIYFCGSIRGGRQDADLYMRIINQLKAYGEVLTEHVGYISLEETEKIPDKTIHDRDVEWLEKSDVVVAEVTQPSLGVGYEIGRAVAMNKRILCLYRPTTGKSLSAMIRGAQNGSNIEVKNYEEADVPEILKTFFGS</sequence>
<evidence type="ECO:0000256" key="3">
    <source>
        <dbReference type="ARBA" id="ARBA00023080"/>
    </source>
</evidence>
<keyword evidence="2 6" id="KW-0378">Hydrolase</keyword>
<comment type="function">
    <text evidence="6">Catalyzes the cleavage of the N-glycosidic bond of deoxyribonucleoside 5'-monophosphates to yield deoxyribose 5-phosphate and a purine or pyrimidine base.</text>
</comment>
<comment type="caution">
    <text evidence="7">The sequence shown here is derived from an EMBL/GenBank/DDBJ whole genome shotgun (WGS) entry which is preliminary data.</text>
</comment>
<dbReference type="HAMAP" id="MF_03036">
    <property type="entry name" value="Nuc_phosphate_hydrolase"/>
    <property type="match status" value="1"/>
</dbReference>
<name>A0A9Q1HH50_HOLLE</name>
<keyword evidence="6" id="KW-0539">Nucleus</keyword>
<dbReference type="InterPro" id="IPR007710">
    <property type="entry name" value="Nucleoside_deoxyribTrfase"/>
</dbReference>
<comment type="catalytic activity">
    <reaction evidence="6">
        <text>a pyrimidine 2'-deoxyribonucleoside 5'-phosphate + H2O = a pyrimidine nucleobase + 2-deoxy-D-ribose 5-phosphate</text>
        <dbReference type="Rhea" id="RHEA:57852"/>
        <dbReference type="ChEBI" id="CHEBI:15377"/>
        <dbReference type="ChEBI" id="CHEBI:26432"/>
        <dbReference type="ChEBI" id="CHEBI:62877"/>
        <dbReference type="ChEBI" id="CHEBI:142209"/>
    </reaction>
</comment>
<dbReference type="AlphaFoldDB" id="A0A9Q1HH50"/>
<evidence type="ECO:0000313" key="8">
    <source>
        <dbReference type="Proteomes" id="UP001152320"/>
    </source>
</evidence>
<feature type="binding site" evidence="6">
    <location>
        <begin position="105"/>
        <end position="107"/>
    </location>
    <ligand>
        <name>substrate</name>
        <note>ligand shared between homodimeric partners</note>
    </ligand>
</feature>
<dbReference type="GO" id="GO:0042802">
    <property type="term" value="F:identical protein binding"/>
    <property type="evidence" value="ECO:0007669"/>
    <property type="project" value="UniProtKB-ARBA"/>
</dbReference>
<dbReference type="GO" id="GO:0005634">
    <property type="term" value="C:nucleus"/>
    <property type="evidence" value="ECO:0007669"/>
    <property type="project" value="UniProtKB-SubCell"/>
</dbReference>
<dbReference type="Gene3D" id="3.40.50.450">
    <property type="match status" value="1"/>
</dbReference>
<feature type="binding site" description="in other chain" evidence="6">
    <location>
        <position position="81"/>
    </location>
    <ligand>
        <name>substrate</name>
        <note>ligand shared between homodimeric partners</note>
    </ligand>
</feature>
<evidence type="ECO:0000256" key="1">
    <source>
        <dbReference type="ARBA" id="ARBA00011407"/>
    </source>
</evidence>
<evidence type="ECO:0000256" key="4">
    <source>
        <dbReference type="ARBA" id="ARBA00023295"/>
    </source>
</evidence>
<reference evidence="7" key="1">
    <citation type="submission" date="2021-10" db="EMBL/GenBank/DDBJ databases">
        <title>Tropical sea cucumber genome reveals ecological adaptation and Cuvierian tubules defense mechanism.</title>
        <authorList>
            <person name="Chen T."/>
        </authorList>
    </citation>
    <scope>NUCLEOTIDE SEQUENCE</scope>
    <source>
        <strain evidence="7">Nanhai2018</strain>
        <tissue evidence="7">Muscle</tissue>
    </source>
</reference>
<dbReference type="GO" id="GO:0005737">
    <property type="term" value="C:cytoplasm"/>
    <property type="evidence" value="ECO:0007669"/>
    <property type="project" value="UniProtKB-SubCell"/>
</dbReference>
<dbReference type="InterPro" id="IPR028607">
    <property type="entry name" value="DNPH1"/>
</dbReference>
<dbReference type="OrthoDB" id="18087at2759"/>
<dbReference type="GO" id="GO:0009116">
    <property type="term" value="P:nucleoside metabolic process"/>
    <property type="evidence" value="ECO:0007669"/>
    <property type="project" value="UniProtKB-UniRule"/>
</dbReference>
<dbReference type="InterPro" id="IPR051239">
    <property type="entry name" value="2'-dNMP_N-hydrolase"/>
</dbReference>
<dbReference type="Pfam" id="PF05014">
    <property type="entry name" value="Nuc_deoxyrib_tr"/>
    <property type="match status" value="1"/>
</dbReference>
<dbReference type="PANTHER" id="PTHR15364:SF0">
    <property type="entry name" value="2'-DEOXYNUCLEOSIDE 5'-PHOSPHATE N-HYDROLASE 1"/>
    <property type="match status" value="1"/>
</dbReference>
<protein>
    <recommendedName>
        <fullName evidence="6">Putative 2'-deoxynucleoside 5'-phosphate N-hydrolase 1</fullName>
        <ecNumber evidence="6">3.2.2.-</ecNumber>
    </recommendedName>
</protein>
<dbReference type="GO" id="GO:0009159">
    <property type="term" value="P:deoxyribonucleoside monophosphate catabolic process"/>
    <property type="evidence" value="ECO:0007669"/>
    <property type="project" value="InterPro"/>
</dbReference>
<dbReference type="PANTHER" id="PTHR15364">
    <property type="entry name" value="2'-DEOXYNUCLEOSIDE 5'-PHOSPHATE N-HYDROLASE 1"/>
    <property type="match status" value="1"/>
</dbReference>
<accession>A0A9Q1HH50</accession>
<gene>
    <name evidence="7" type="ORF">HOLleu_08654</name>
</gene>
<keyword evidence="6" id="KW-0963">Cytoplasm</keyword>
<dbReference type="Proteomes" id="UP001152320">
    <property type="component" value="Chromosome 3"/>
</dbReference>
<comment type="subunit">
    <text evidence="1 6">Monomer and homodimer.</text>
</comment>
<keyword evidence="8" id="KW-1185">Reference proteome</keyword>
<comment type="catalytic activity">
    <reaction evidence="5">
        <text>5-hydroxymethyl-dUMP + H2O = 5-hydroxymethyluracil + 2-deoxy-D-ribose 5-phosphate</text>
        <dbReference type="Rhea" id="RHEA:77099"/>
        <dbReference type="ChEBI" id="CHEBI:15377"/>
        <dbReference type="ChEBI" id="CHEBI:16964"/>
        <dbReference type="ChEBI" id="CHEBI:62877"/>
        <dbReference type="ChEBI" id="CHEBI:90409"/>
    </reaction>
    <physiologicalReaction direction="left-to-right" evidence="5">
        <dbReference type="Rhea" id="RHEA:77100"/>
    </physiologicalReaction>
</comment>
<feature type="binding site" description="in other chain" evidence="6">
    <location>
        <position position="19"/>
    </location>
    <ligand>
        <name>substrate</name>
        <note>ligand shared between homodimeric partners</note>
    </ligand>
</feature>
<dbReference type="GO" id="GO:0070694">
    <property type="term" value="F:5-hydroxymethyl-dUMP N-hydrolase activity"/>
    <property type="evidence" value="ECO:0007669"/>
    <property type="project" value="InterPro"/>
</dbReference>
<dbReference type="FunFam" id="3.40.50.450:FF:000019">
    <property type="entry name" value="2'-deoxynucleoside 5'-phosphate N-hydrolase 1"/>
    <property type="match status" value="1"/>
</dbReference>
<evidence type="ECO:0000256" key="6">
    <source>
        <dbReference type="HAMAP-Rule" id="MF_03036"/>
    </source>
</evidence>
<comment type="similarity">
    <text evidence="6">Belongs to the 2'-deoxynucleoside 5'-phosphate N-hydrolase 1 family.</text>
</comment>
<comment type="subcellular location">
    <subcellularLocation>
        <location evidence="6">Cytoplasm</location>
    </subcellularLocation>
    <subcellularLocation>
        <location evidence="6">Nucleus</location>
    </subcellularLocation>
</comment>
<keyword evidence="3 6" id="KW-0546">Nucleotide metabolism</keyword>
<keyword evidence="4 6" id="KW-0326">Glycosidase</keyword>
<organism evidence="7 8">
    <name type="scientific">Holothuria leucospilota</name>
    <name type="common">Black long sea cucumber</name>
    <name type="synonym">Mertensiothuria leucospilota</name>
    <dbReference type="NCBI Taxonomy" id="206669"/>
    <lineage>
        <taxon>Eukaryota</taxon>
        <taxon>Metazoa</taxon>
        <taxon>Echinodermata</taxon>
        <taxon>Eleutherozoa</taxon>
        <taxon>Echinozoa</taxon>
        <taxon>Holothuroidea</taxon>
        <taxon>Aspidochirotacea</taxon>
        <taxon>Aspidochirotida</taxon>
        <taxon>Holothuriidae</taxon>
        <taxon>Holothuria</taxon>
    </lineage>
</organism>
<feature type="binding site" description="in other chain" evidence="6">
    <location>
        <begin position="4"/>
        <end position="10"/>
    </location>
    <ligand>
        <name>substrate</name>
        <note>ligand shared between homodimeric partners</note>
    </ligand>
</feature>
<dbReference type="EC" id="3.2.2.-" evidence="6"/>
<proteinExistence type="inferred from homology"/>
<dbReference type="EMBL" id="JAIZAY010000003">
    <property type="protein sequence ID" value="KAJ8045615.1"/>
    <property type="molecule type" value="Genomic_DNA"/>
</dbReference>
<dbReference type="SUPFAM" id="SSF52309">
    <property type="entry name" value="N-(deoxy)ribosyltransferase-like"/>
    <property type="match status" value="1"/>
</dbReference>